<evidence type="ECO:0000259" key="6">
    <source>
        <dbReference type="PROSITE" id="PS50011"/>
    </source>
</evidence>
<dbReference type="EMBL" id="JAPFFF010000051">
    <property type="protein sequence ID" value="KAK8839635.1"/>
    <property type="molecule type" value="Genomic_DNA"/>
</dbReference>
<dbReference type="PROSITE" id="PS50011">
    <property type="entry name" value="PROTEIN_KINASE_DOM"/>
    <property type="match status" value="1"/>
</dbReference>
<evidence type="ECO:0000313" key="8">
    <source>
        <dbReference type="Proteomes" id="UP001470230"/>
    </source>
</evidence>
<accession>A0ABR2H0E0</accession>
<evidence type="ECO:0000256" key="3">
    <source>
        <dbReference type="ARBA" id="ARBA00022777"/>
    </source>
</evidence>
<evidence type="ECO:0000313" key="7">
    <source>
        <dbReference type="EMBL" id="KAK8839635.1"/>
    </source>
</evidence>
<dbReference type="InterPro" id="IPR011009">
    <property type="entry name" value="Kinase-like_dom_sf"/>
</dbReference>
<evidence type="ECO:0000256" key="4">
    <source>
        <dbReference type="ARBA" id="ARBA00022840"/>
    </source>
</evidence>
<proteinExistence type="predicted"/>
<evidence type="ECO:0000256" key="5">
    <source>
        <dbReference type="PROSITE-ProRule" id="PRU10141"/>
    </source>
</evidence>
<dbReference type="SUPFAM" id="SSF56112">
    <property type="entry name" value="Protein kinase-like (PK-like)"/>
    <property type="match status" value="1"/>
</dbReference>
<evidence type="ECO:0000256" key="2">
    <source>
        <dbReference type="ARBA" id="ARBA00022741"/>
    </source>
</evidence>
<protein>
    <submittedName>
        <fullName evidence="7">Calcium-dependent protein kinase 14</fullName>
    </submittedName>
</protein>
<dbReference type="InterPro" id="IPR017441">
    <property type="entry name" value="Protein_kinase_ATP_BS"/>
</dbReference>
<keyword evidence="2 5" id="KW-0547">Nucleotide-binding</keyword>
<keyword evidence="8" id="KW-1185">Reference proteome</keyword>
<dbReference type="PANTHER" id="PTHR48016">
    <property type="entry name" value="MAP KINASE KINASE KINASE SSK2-RELATED-RELATED"/>
    <property type="match status" value="1"/>
</dbReference>
<sequence>MSDFLDLSKFTKKDEIGQGAFGEVYTVENKETGEIFAAKISLTKLHKTDISLITDLKREVSILSQLSHPSVLKI</sequence>
<reference evidence="7 8" key="1">
    <citation type="submission" date="2024-04" db="EMBL/GenBank/DDBJ databases">
        <title>Tritrichomonas musculus Genome.</title>
        <authorList>
            <person name="Alves-Ferreira E."/>
            <person name="Grigg M."/>
            <person name="Lorenzi H."/>
            <person name="Galac M."/>
        </authorList>
    </citation>
    <scope>NUCLEOTIDE SEQUENCE [LARGE SCALE GENOMIC DNA]</scope>
    <source>
        <strain evidence="7 8">EAF2021</strain>
    </source>
</reference>
<dbReference type="PROSITE" id="PS00107">
    <property type="entry name" value="PROTEIN_KINASE_ATP"/>
    <property type="match status" value="1"/>
</dbReference>
<dbReference type="Pfam" id="PF00069">
    <property type="entry name" value="Pkinase"/>
    <property type="match status" value="1"/>
</dbReference>
<keyword evidence="4 5" id="KW-0067">ATP-binding</keyword>
<comment type="caution">
    <text evidence="7">The sequence shown here is derived from an EMBL/GenBank/DDBJ whole genome shotgun (WGS) entry which is preliminary data.</text>
</comment>
<feature type="domain" description="Protein kinase" evidence="6">
    <location>
        <begin position="10"/>
        <end position="74"/>
    </location>
</feature>
<name>A0ABR2H0E0_9EUKA</name>
<dbReference type="InterPro" id="IPR000719">
    <property type="entry name" value="Prot_kinase_dom"/>
</dbReference>
<feature type="binding site" evidence="5">
    <location>
        <position position="39"/>
    </location>
    <ligand>
        <name>ATP</name>
        <dbReference type="ChEBI" id="CHEBI:30616"/>
    </ligand>
</feature>
<dbReference type="Gene3D" id="3.30.200.20">
    <property type="entry name" value="Phosphorylase Kinase, domain 1"/>
    <property type="match status" value="1"/>
</dbReference>
<keyword evidence="1" id="KW-0808">Transferase</keyword>
<gene>
    <name evidence="7" type="ORF">M9Y10_032001</name>
</gene>
<keyword evidence="3 7" id="KW-0418">Kinase</keyword>
<dbReference type="PANTHER" id="PTHR48016:SF56">
    <property type="entry name" value="MAPKK KINASE"/>
    <property type="match status" value="1"/>
</dbReference>
<organism evidence="7 8">
    <name type="scientific">Tritrichomonas musculus</name>
    <dbReference type="NCBI Taxonomy" id="1915356"/>
    <lineage>
        <taxon>Eukaryota</taxon>
        <taxon>Metamonada</taxon>
        <taxon>Parabasalia</taxon>
        <taxon>Tritrichomonadida</taxon>
        <taxon>Tritrichomonadidae</taxon>
        <taxon>Tritrichomonas</taxon>
    </lineage>
</organism>
<dbReference type="GO" id="GO:0016301">
    <property type="term" value="F:kinase activity"/>
    <property type="evidence" value="ECO:0007669"/>
    <property type="project" value="UniProtKB-KW"/>
</dbReference>
<evidence type="ECO:0000256" key="1">
    <source>
        <dbReference type="ARBA" id="ARBA00022679"/>
    </source>
</evidence>
<dbReference type="InterPro" id="IPR050538">
    <property type="entry name" value="MAP_kinase_kinase_kinase"/>
</dbReference>
<dbReference type="Proteomes" id="UP001470230">
    <property type="component" value="Unassembled WGS sequence"/>
</dbReference>